<name>A0A7X0JVI3_9GAMM</name>
<dbReference type="CDD" id="cd09019">
    <property type="entry name" value="galactose_mutarotase_like"/>
    <property type="match status" value="1"/>
</dbReference>
<dbReference type="FunCoup" id="A0A7X0JVI3">
    <property type="interactions" value="366"/>
</dbReference>
<keyword evidence="14" id="KW-1185">Reference proteome</keyword>
<feature type="active site" description="Proton acceptor" evidence="10">
    <location>
        <position position="320"/>
    </location>
</feature>
<keyword evidence="8 9" id="KW-0119">Carbohydrate metabolism</keyword>
<dbReference type="SUPFAM" id="SSF74650">
    <property type="entry name" value="Galactose mutarotase-like"/>
    <property type="match status" value="1"/>
</dbReference>
<dbReference type="InterPro" id="IPR047215">
    <property type="entry name" value="Galactose_mutarotase-like"/>
</dbReference>
<dbReference type="UniPathway" id="UPA00242"/>
<dbReference type="EMBL" id="JACHHT010000002">
    <property type="protein sequence ID" value="MBB6522569.1"/>
    <property type="molecule type" value="Genomic_DNA"/>
</dbReference>
<organism evidence="13 14">
    <name type="scientific">Pseudoteredinibacter isoporae</name>
    <dbReference type="NCBI Taxonomy" id="570281"/>
    <lineage>
        <taxon>Bacteria</taxon>
        <taxon>Pseudomonadati</taxon>
        <taxon>Pseudomonadota</taxon>
        <taxon>Gammaproteobacteria</taxon>
        <taxon>Cellvibrionales</taxon>
        <taxon>Cellvibrionaceae</taxon>
        <taxon>Pseudoteredinibacter</taxon>
    </lineage>
</organism>
<evidence type="ECO:0000256" key="7">
    <source>
        <dbReference type="ARBA" id="ARBA00023235"/>
    </source>
</evidence>
<dbReference type="PIRSF" id="PIRSF005096">
    <property type="entry name" value="GALM"/>
    <property type="match status" value="1"/>
</dbReference>
<dbReference type="GO" id="GO:0033499">
    <property type="term" value="P:galactose catabolic process via UDP-galactose, Leloir pathway"/>
    <property type="evidence" value="ECO:0007669"/>
    <property type="project" value="TreeGrafter"/>
</dbReference>
<dbReference type="AlphaFoldDB" id="A0A7X0JVI3"/>
<comment type="caution">
    <text evidence="13">The sequence shown here is derived from an EMBL/GenBank/DDBJ whole genome shotgun (WGS) entry which is preliminary data.</text>
</comment>
<comment type="catalytic activity">
    <reaction evidence="9">
        <text>alpha-D-glucose = beta-D-glucose</text>
        <dbReference type="Rhea" id="RHEA:10264"/>
        <dbReference type="ChEBI" id="CHEBI:15903"/>
        <dbReference type="ChEBI" id="CHEBI:17925"/>
        <dbReference type="EC" id="5.1.3.3"/>
    </reaction>
</comment>
<dbReference type="InterPro" id="IPR008183">
    <property type="entry name" value="Aldose_1/G6P_1-epimerase"/>
</dbReference>
<comment type="subcellular location">
    <subcellularLocation>
        <location evidence="1">Cytoplasm</location>
    </subcellularLocation>
</comment>
<evidence type="ECO:0000256" key="12">
    <source>
        <dbReference type="PIRSR" id="PIRSR005096-3"/>
    </source>
</evidence>
<dbReference type="NCBIfam" id="NF008277">
    <property type="entry name" value="PRK11055.1"/>
    <property type="match status" value="1"/>
</dbReference>
<dbReference type="InterPro" id="IPR011013">
    <property type="entry name" value="Gal_mutarotase_sf_dom"/>
</dbReference>
<keyword evidence="7 9" id="KW-0413">Isomerase</keyword>
<feature type="binding site" evidence="11">
    <location>
        <position position="253"/>
    </location>
    <ligand>
        <name>beta-D-galactose</name>
        <dbReference type="ChEBI" id="CHEBI:27667"/>
    </ligand>
</feature>
<evidence type="ECO:0000256" key="8">
    <source>
        <dbReference type="ARBA" id="ARBA00023277"/>
    </source>
</evidence>
<dbReference type="InterPro" id="IPR014718">
    <property type="entry name" value="GH-type_carb-bd"/>
</dbReference>
<dbReference type="RefSeq" id="WP_208020180.1">
    <property type="nucleotide sequence ID" value="NZ_JAAONY010000002.1"/>
</dbReference>
<evidence type="ECO:0000256" key="6">
    <source>
        <dbReference type="ARBA" id="ARBA00022553"/>
    </source>
</evidence>
<keyword evidence="6" id="KW-0597">Phosphoprotein</keyword>
<evidence type="ECO:0000256" key="3">
    <source>
        <dbReference type="ARBA" id="ARBA00006206"/>
    </source>
</evidence>
<feature type="active site" description="Proton donor" evidence="10">
    <location>
        <position position="181"/>
    </location>
</feature>
<comment type="similarity">
    <text evidence="3 9">Belongs to the aldose epimerase family.</text>
</comment>
<dbReference type="GO" id="GO:0005737">
    <property type="term" value="C:cytoplasm"/>
    <property type="evidence" value="ECO:0007669"/>
    <property type="project" value="UniProtKB-SubCell"/>
</dbReference>
<dbReference type="InterPro" id="IPR015443">
    <property type="entry name" value="Aldose_1-epimerase"/>
</dbReference>
<sequence length="355" mass="39257">MPTIKQSVFGHLDGGREVQLYTLDNGRGMSVEIMNLGAVIVSLKVPDSAGKIDDIVLGFDTPQQYLTDSPYFGAIVGRYANRIAKGSFTLNGKQYRLYTNNGENHLHGGKIGFDKRLWQAESVSDKKGVGLKLSLFSKDGDEGYPGNLKLSVLYRLDQDNRLSVEYWASSDADTVLNVSQHSYFNLEGHDAGNIGSHRLMLNADHYTPVNDQLIPSGEIAAVDDTPMDFRILKPIANGINSQFQQILYGKGYDHNWVLNRRAESGELELAAHVIAAESGRQLKVYTDQPGVQFYAGNFLDGSIKGKGDVSYQYRGGFCLETQHFPDSPNQANFPSTVLKAGEDFYSQTVFEFSSQ</sequence>
<dbReference type="Gene3D" id="2.70.98.10">
    <property type="match status" value="1"/>
</dbReference>
<evidence type="ECO:0000256" key="4">
    <source>
        <dbReference type="ARBA" id="ARBA00011245"/>
    </source>
</evidence>
<evidence type="ECO:0000313" key="14">
    <source>
        <dbReference type="Proteomes" id="UP000528457"/>
    </source>
</evidence>
<evidence type="ECO:0000313" key="13">
    <source>
        <dbReference type="EMBL" id="MBB6522569.1"/>
    </source>
</evidence>
<evidence type="ECO:0000256" key="11">
    <source>
        <dbReference type="PIRSR" id="PIRSR005096-2"/>
    </source>
</evidence>
<dbReference type="Proteomes" id="UP000528457">
    <property type="component" value="Unassembled WGS sequence"/>
</dbReference>
<dbReference type="Pfam" id="PF01263">
    <property type="entry name" value="Aldose_epim"/>
    <property type="match status" value="1"/>
</dbReference>
<evidence type="ECO:0000256" key="2">
    <source>
        <dbReference type="ARBA" id="ARBA00005028"/>
    </source>
</evidence>
<proteinExistence type="inferred from homology"/>
<feature type="binding site" evidence="12">
    <location>
        <begin position="81"/>
        <end position="82"/>
    </location>
    <ligand>
        <name>beta-D-galactose</name>
        <dbReference type="ChEBI" id="CHEBI:27667"/>
    </ligand>
</feature>
<comment type="pathway">
    <text evidence="2 9">Carbohydrate metabolism; hexose metabolism.</text>
</comment>
<dbReference type="EC" id="5.1.3.3" evidence="9"/>
<keyword evidence="5" id="KW-0963">Cytoplasm</keyword>
<feature type="binding site" evidence="12">
    <location>
        <begin position="181"/>
        <end position="183"/>
    </location>
    <ligand>
        <name>beta-D-galactose</name>
        <dbReference type="ChEBI" id="CHEBI:27667"/>
    </ligand>
</feature>
<accession>A0A7X0JVI3</accession>
<evidence type="ECO:0000256" key="9">
    <source>
        <dbReference type="PIRNR" id="PIRNR005096"/>
    </source>
</evidence>
<comment type="subunit">
    <text evidence="4">Monomer.</text>
</comment>
<gene>
    <name evidence="13" type="ORF">HNR48_002854</name>
</gene>
<protein>
    <recommendedName>
        <fullName evidence="9">Aldose 1-epimerase</fullName>
        <ecNumber evidence="9">5.1.3.3</ecNumber>
    </recommendedName>
</protein>
<dbReference type="InParanoid" id="A0A7X0JVI3"/>
<dbReference type="GO" id="GO:0006006">
    <property type="term" value="P:glucose metabolic process"/>
    <property type="evidence" value="ECO:0007669"/>
    <property type="project" value="TreeGrafter"/>
</dbReference>
<dbReference type="FunFam" id="2.70.98.10:FF:000003">
    <property type="entry name" value="Aldose 1-epimerase"/>
    <property type="match status" value="1"/>
</dbReference>
<dbReference type="GO" id="GO:0004034">
    <property type="term" value="F:aldose 1-epimerase activity"/>
    <property type="evidence" value="ECO:0007669"/>
    <property type="project" value="UniProtKB-EC"/>
</dbReference>
<evidence type="ECO:0000256" key="5">
    <source>
        <dbReference type="ARBA" id="ARBA00022490"/>
    </source>
</evidence>
<dbReference type="GO" id="GO:0030246">
    <property type="term" value="F:carbohydrate binding"/>
    <property type="evidence" value="ECO:0007669"/>
    <property type="project" value="InterPro"/>
</dbReference>
<evidence type="ECO:0000256" key="10">
    <source>
        <dbReference type="PIRSR" id="PIRSR005096-1"/>
    </source>
</evidence>
<evidence type="ECO:0000256" key="1">
    <source>
        <dbReference type="ARBA" id="ARBA00004496"/>
    </source>
</evidence>
<reference evidence="13 14" key="1">
    <citation type="submission" date="2020-08" db="EMBL/GenBank/DDBJ databases">
        <title>Genomic Encyclopedia of Type Strains, Phase IV (KMG-IV): sequencing the most valuable type-strain genomes for metagenomic binning, comparative biology and taxonomic classification.</title>
        <authorList>
            <person name="Goeker M."/>
        </authorList>
    </citation>
    <scope>NUCLEOTIDE SEQUENCE [LARGE SCALE GENOMIC DNA]</scope>
    <source>
        <strain evidence="13 14">DSM 22368</strain>
    </source>
</reference>
<dbReference type="PANTHER" id="PTHR10091:SF0">
    <property type="entry name" value="GALACTOSE MUTAROTASE"/>
    <property type="match status" value="1"/>
</dbReference>
<dbReference type="PANTHER" id="PTHR10091">
    <property type="entry name" value="ALDOSE-1-EPIMERASE"/>
    <property type="match status" value="1"/>
</dbReference>